<dbReference type="Gene3D" id="3.40.50.300">
    <property type="entry name" value="P-loop containing nucleotide triphosphate hydrolases"/>
    <property type="match status" value="1"/>
</dbReference>
<accession>A0A1L9QKE4</accession>
<dbReference type="Pfam" id="PF07693">
    <property type="entry name" value="KAP_NTPase"/>
    <property type="match status" value="1"/>
</dbReference>
<dbReference type="InterPro" id="IPR011646">
    <property type="entry name" value="KAP_P-loop"/>
</dbReference>
<dbReference type="SUPFAM" id="SSF52540">
    <property type="entry name" value="P-loop containing nucleoside triphosphate hydrolases"/>
    <property type="match status" value="1"/>
</dbReference>
<reference evidence="2" key="1">
    <citation type="submission" date="2016-10" db="EMBL/GenBank/DDBJ databases">
        <title>CRISPR-Cas defence system in Roseofilum reptotaenium: evidence of a bacteriophage-cyanobacterium arms race in the coral black band disease.</title>
        <authorList>
            <person name="Buerger P."/>
            <person name="Wood-Charlson E.M."/>
            <person name="Weynberg K.D."/>
            <person name="Willis B."/>
            <person name="Van Oppen M.J."/>
        </authorList>
    </citation>
    <scope>NUCLEOTIDE SEQUENCE [LARGE SCALE GENOMIC DNA]</scope>
    <source>
        <strain evidence="2">AO1-A</strain>
    </source>
</reference>
<dbReference type="EMBL" id="MLAW01000064">
    <property type="protein sequence ID" value="OJJ16521.1"/>
    <property type="molecule type" value="Genomic_DNA"/>
</dbReference>
<gene>
    <name evidence="2" type="ORF">BI308_23570</name>
</gene>
<comment type="caution">
    <text evidence="2">The sequence shown here is derived from an EMBL/GenBank/DDBJ whole genome shotgun (WGS) entry which is preliminary data.</text>
</comment>
<feature type="domain" description="KAP NTPase" evidence="1">
    <location>
        <begin position="21"/>
        <end position="203"/>
    </location>
</feature>
<name>A0A1L9QKE4_9CYAN</name>
<sequence length="418" mass="48032">MGQPEDRRYYIDFSPVRGGNVIRRLQRTITHQAEQATCQLFTGHIGCGKSTELFRLKTQLEEKGFHVVYFESSADLDMADVDISDILLAITQQITSSLETANIYLQPNYFIKLFHEIEDFLKAPIEFLPEAGISLRLGIGRITAKAKASPRLRSQLRQYLEPRTASILDAINQEIIGQATEALKKKGKKGLVVIVDNLDRVDISPKSSGRSQPEYLFIDRGEQLKRLNCHMVYTMPLVLIFSNEFSSLTNRFGVKPLVLPMVSATHRDGSPRPEGMKLLRQMVLARAFPHLPLQEREPLIRELFDTSETLDRLCQISGGHVRNLLVLLYSCLQQDDPPIARDNLERVIREYRDDMVAAIKDDEWELLHHVIQHHDIVQGKEEYEILLRSLFLLEYRDREGRWFGINPAIAESKKFQPR</sequence>
<evidence type="ECO:0000313" key="3">
    <source>
        <dbReference type="Proteomes" id="UP000183940"/>
    </source>
</evidence>
<organism evidence="2 3">
    <name type="scientific">Roseofilum reptotaenium AO1-A</name>
    <dbReference type="NCBI Taxonomy" id="1925591"/>
    <lineage>
        <taxon>Bacteria</taxon>
        <taxon>Bacillati</taxon>
        <taxon>Cyanobacteriota</taxon>
        <taxon>Cyanophyceae</taxon>
        <taxon>Desertifilales</taxon>
        <taxon>Desertifilaceae</taxon>
        <taxon>Roseofilum</taxon>
    </lineage>
</organism>
<dbReference type="STRING" id="1925591.BI308_23570"/>
<evidence type="ECO:0000259" key="1">
    <source>
        <dbReference type="Pfam" id="PF07693"/>
    </source>
</evidence>
<dbReference type="InterPro" id="IPR027417">
    <property type="entry name" value="P-loop_NTPase"/>
</dbReference>
<evidence type="ECO:0000313" key="2">
    <source>
        <dbReference type="EMBL" id="OJJ16521.1"/>
    </source>
</evidence>
<protein>
    <submittedName>
        <fullName evidence="2">KAP family P-loop domain-containing protein</fullName>
    </submittedName>
</protein>
<keyword evidence="3" id="KW-1185">Reference proteome</keyword>
<dbReference type="AlphaFoldDB" id="A0A1L9QKE4"/>
<proteinExistence type="predicted"/>
<dbReference type="Proteomes" id="UP000183940">
    <property type="component" value="Unassembled WGS sequence"/>
</dbReference>